<dbReference type="Pfam" id="PF00082">
    <property type="entry name" value="Peptidase_S8"/>
    <property type="match status" value="1"/>
</dbReference>
<evidence type="ECO:0000313" key="9">
    <source>
        <dbReference type="Proteomes" id="UP001597319"/>
    </source>
</evidence>
<evidence type="ECO:0000256" key="2">
    <source>
        <dbReference type="ARBA" id="ARBA00022670"/>
    </source>
</evidence>
<evidence type="ECO:0000256" key="5">
    <source>
        <dbReference type="PROSITE-ProRule" id="PRU01240"/>
    </source>
</evidence>
<evidence type="ECO:0000256" key="1">
    <source>
        <dbReference type="ARBA" id="ARBA00011073"/>
    </source>
</evidence>
<reference evidence="9" key="1">
    <citation type="journal article" date="2019" name="Int. J. Syst. Evol. Microbiol.">
        <title>The Global Catalogue of Microorganisms (GCM) 10K type strain sequencing project: providing services to taxonomists for standard genome sequencing and annotation.</title>
        <authorList>
            <consortium name="The Broad Institute Genomics Platform"/>
            <consortium name="The Broad Institute Genome Sequencing Center for Infectious Disease"/>
            <person name="Wu L."/>
            <person name="Ma J."/>
        </authorList>
    </citation>
    <scope>NUCLEOTIDE SEQUENCE [LARGE SCALE GENOMIC DNA]</scope>
    <source>
        <strain evidence="9">KCTC 52274</strain>
    </source>
</reference>
<dbReference type="PANTHER" id="PTHR43399:SF4">
    <property type="entry name" value="CELL WALL-ASSOCIATED PROTEASE"/>
    <property type="match status" value="1"/>
</dbReference>
<dbReference type="SUPFAM" id="SSF52743">
    <property type="entry name" value="Subtilisin-like"/>
    <property type="match status" value="1"/>
</dbReference>
<keyword evidence="3 5" id="KW-0378">Hydrolase</keyword>
<organism evidence="8 9">
    <name type="scientific">Aquimarina rubra</name>
    <dbReference type="NCBI Taxonomy" id="1920033"/>
    <lineage>
        <taxon>Bacteria</taxon>
        <taxon>Pseudomonadati</taxon>
        <taxon>Bacteroidota</taxon>
        <taxon>Flavobacteriia</taxon>
        <taxon>Flavobacteriales</taxon>
        <taxon>Flavobacteriaceae</taxon>
        <taxon>Aquimarina</taxon>
    </lineage>
</organism>
<dbReference type="PROSITE" id="PS51892">
    <property type="entry name" value="SUBTILASE"/>
    <property type="match status" value="1"/>
</dbReference>
<dbReference type="PRINTS" id="PR00723">
    <property type="entry name" value="SUBTILISIN"/>
</dbReference>
<feature type="domain" description="Peptidase S8/S53" evidence="7">
    <location>
        <begin position="71"/>
        <end position="504"/>
    </location>
</feature>
<keyword evidence="4 5" id="KW-0720">Serine protease</keyword>
<proteinExistence type="inferred from homology"/>
<dbReference type="InterPro" id="IPR000209">
    <property type="entry name" value="Peptidase_S8/S53_dom"/>
</dbReference>
<accession>A0ABW5LHK2</accession>
<dbReference type="Proteomes" id="UP001597319">
    <property type="component" value="Unassembled WGS sequence"/>
</dbReference>
<feature type="active site" description="Charge relay system" evidence="5">
    <location>
        <position position="80"/>
    </location>
</feature>
<protein>
    <submittedName>
        <fullName evidence="8">S8 family serine peptidase</fullName>
    </submittedName>
</protein>
<dbReference type="RefSeq" id="WP_378293291.1">
    <property type="nucleotide sequence ID" value="NZ_JBHULE010000019.1"/>
</dbReference>
<comment type="caution">
    <text evidence="8">The sequence shown here is derived from an EMBL/GenBank/DDBJ whole genome shotgun (WGS) entry which is preliminary data.</text>
</comment>
<dbReference type="InterPro" id="IPR023828">
    <property type="entry name" value="Peptidase_S8_Ser-AS"/>
</dbReference>
<dbReference type="PROSITE" id="PS00138">
    <property type="entry name" value="SUBTILASE_SER"/>
    <property type="match status" value="1"/>
</dbReference>
<evidence type="ECO:0000256" key="3">
    <source>
        <dbReference type="ARBA" id="ARBA00022801"/>
    </source>
</evidence>
<keyword evidence="9" id="KW-1185">Reference proteome</keyword>
<keyword evidence="2 5" id="KW-0645">Protease</keyword>
<keyword evidence="6" id="KW-0732">Signal</keyword>
<dbReference type="InterPro" id="IPR051048">
    <property type="entry name" value="Peptidase_S8/S53_subtilisin"/>
</dbReference>
<dbReference type="Gene3D" id="3.40.50.200">
    <property type="entry name" value="Peptidase S8/S53 domain"/>
    <property type="match status" value="2"/>
</dbReference>
<feature type="active site" description="Charge relay system" evidence="5">
    <location>
        <position position="470"/>
    </location>
</feature>
<dbReference type="PANTHER" id="PTHR43399">
    <property type="entry name" value="SUBTILISIN-RELATED"/>
    <property type="match status" value="1"/>
</dbReference>
<feature type="active site" description="Charge relay system" evidence="5">
    <location>
        <position position="300"/>
    </location>
</feature>
<evidence type="ECO:0000256" key="4">
    <source>
        <dbReference type="ARBA" id="ARBA00022825"/>
    </source>
</evidence>
<dbReference type="InterPro" id="IPR015500">
    <property type="entry name" value="Peptidase_S8_subtilisin-rel"/>
</dbReference>
<evidence type="ECO:0000313" key="8">
    <source>
        <dbReference type="EMBL" id="MFD2563666.1"/>
    </source>
</evidence>
<name>A0ABW5LHK2_9FLAO</name>
<comment type="similarity">
    <text evidence="1 5">Belongs to the peptidase S8 family.</text>
</comment>
<feature type="signal peptide" evidence="6">
    <location>
        <begin position="1"/>
        <end position="21"/>
    </location>
</feature>
<gene>
    <name evidence="8" type="ORF">ACFSR1_13380</name>
</gene>
<sequence length="551" mass="62132">MNKLTTLLLLVALFYQYQLSAQTDEISGKSITKPLSEEQLKTWYHKDFNEDTIPGVSLEKAYRELLSNKKGQEIIVAVLDTKLDIHHEDLKDQIWINTDEIPDNGIDDDKNGYIDDVNGWDFLSNTKGDFIAFEHLESTRIVRKYDSLFKGKGINEIPKKQQKAYKLYTIAYQKWQKDILNNKKSVKNLSGWKKGVVRGKEILDSIAPQKEFNINELDSLINQYKQDSITQSILIRYKNAFTYELTPENLESYIKDSKQEQETTLNPDFDERAVMGDDASDINDNKYGSPIVYGDVPFQHATVVAGTLAANRSNGLGVKGFSDYIKIMPVVMVASGDEHDKDVALAIRYAVDNGAKVINMSWGKTLSQNEEWVNRAIKYAADKDVLLITAGGNNNSDNDLHKYYLNDYDTNEKEFANNFIVVGASTWNLQQLRASFSNYGKKHVDIFAPGVKMYTTEYGIDKYTNSRGTSLASPVVSGIAGLLRAYYPTLSAKQVKQILMDSGTSYDAEVEIKQEDGTKKLVPFSDLSKSGKVVNAYNALLMAEQLSKQKD</sequence>
<evidence type="ECO:0000259" key="7">
    <source>
        <dbReference type="Pfam" id="PF00082"/>
    </source>
</evidence>
<dbReference type="EMBL" id="JBHULE010000019">
    <property type="protein sequence ID" value="MFD2563666.1"/>
    <property type="molecule type" value="Genomic_DNA"/>
</dbReference>
<evidence type="ECO:0000256" key="6">
    <source>
        <dbReference type="SAM" id="SignalP"/>
    </source>
</evidence>
<feature type="chain" id="PRO_5047463105" evidence="6">
    <location>
        <begin position="22"/>
        <end position="551"/>
    </location>
</feature>
<dbReference type="InterPro" id="IPR036852">
    <property type="entry name" value="Peptidase_S8/S53_dom_sf"/>
</dbReference>